<reference evidence="1" key="2">
    <citation type="submission" date="2025-03" db="EMBL/GenBank/DDBJ databases">
        <authorList>
            <consortium name="ELIXIR-Norway"/>
            <consortium name="Elixir Norway"/>
        </authorList>
    </citation>
    <scope>NUCLEOTIDE SEQUENCE</scope>
</reference>
<organism evidence="1 2">
    <name type="scientific">Rangifer tarandus platyrhynchus</name>
    <name type="common">Svalbard reindeer</name>
    <dbReference type="NCBI Taxonomy" id="3082113"/>
    <lineage>
        <taxon>Eukaryota</taxon>
        <taxon>Metazoa</taxon>
        <taxon>Chordata</taxon>
        <taxon>Craniata</taxon>
        <taxon>Vertebrata</taxon>
        <taxon>Euteleostomi</taxon>
        <taxon>Mammalia</taxon>
        <taxon>Eutheria</taxon>
        <taxon>Laurasiatheria</taxon>
        <taxon>Artiodactyla</taxon>
        <taxon>Ruminantia</taxon>
        <taxon>Pecora</taxon>
        <taxon>Cervidae</taxon>
        <taxon>Odocoileinae</taxon>
        <taxon>Rangifer</taxon>
    </lineage>
</organism>
<gene>
    <name evidence="1" type="ORF">MRATA1EN22A_LOCUS10360</name>
</gene>
<reference evidence="1" key="1">
    <citation type="submission" date="2023-05" db="EMBL/GenBank/DDBJ databases">
        <authorList>
            <consortium name="ELIXIR-Norway"/>
        </authorList>
    </citation>
    <scope>NUCLEOTIDE SEQUENCE</scope>
</reference>
<feature type="non-terminal residue" evidence="1">
    <location>
        <position position="1"/>
    </location>
</feature>
<feature type="non-terminal residue" evidence="1">
    <location>
        <position position="246"/>
    </location>
</feature>
<sequence length="246" mass="27159">MISGIIALSLLVLLLALARRGWGARSTQRQGALPPRATPPPLLENLLQLSLDAWTVHSWSSLAAGIWCSRCGWARALQWCCASTQRCGTPWFCKRMPSPAAGPRQSSNASHAETAQRFLMGRAGRCCAILHLEHLKSSAWVCGPSKSVSWKRRLVSLVKFQATGGAPFEPRRLLDNAVSNVICSMIFGNRYGNEDMEFLRLLDLFNDNFRIMSSRWGEPPGTQQHLSSVPIGTEEPGELFRGRDVG</sequence>
<proteinExistence type="predicted"/>
<dbReference type="EMBL" id="OX596104">
    <property type="protein sequence ID" value="CAM9987563.1"/>
    <property type="molecule type" value="Genomic_DNA"/>
</dbReference>
<evidence type="ECO:0000313" key="2">
    <source>
        <dbReference type="Proteomes" id="UP001162501"/>
    </source>
</evidence>
<name>A0AC59YUF3_RANTA</name>
<accession>A0AC59YUF3</accession>
<dbReference type="Proteomes" id="UP001162501">
    <property type="component" value="Chromosome 20"/>
</dbReference>
<evidence type="ECO:0000313" key="1">
    <source>
        <dbReference type="EMBL" id="CAM9987563.1"/>
    </source>
</evidence>
<protein>
    <submittedName>
        <fullName evidence="1">Uncharacterized protein</fullName>
    </submittedName>
</protein>